<protein>
    <recommendedName>
        <fullName evidence="3">DUF2867 domain-containing protein</fullName>
    </recommendedName>
</protein>
<organism evidence="1 2">
    <name type="scientific">Pseudonocardia yuanmonensis</name>
    <dbReference type="NCBI Taxonomy" id="1095914"/>
    <lineage>
        <taxon>Bacteria</taxon>
        <taxon>Bacillati</taxon>
        <taxon>Actinomycetota</taxon>
        <taxon>Actinomycetes</taxon>
        <taxon>Pseudonocardiales</taxon>
        <taxon>Pseudonocardiaceae</taxon>
        <taxon>Pseudonocardia</taxon>
    </lineage>
</organism>
<accession>A0ABP8WE31</accession>
<evidence type="ECO:0008006" key="3">
    <source>
        <dbReference type="Google" id="ProtNLM"/>
    </source>
</evidence>
<evidence type="ECO:0000313" key="2">
    <source>
        <dbReference type="Proteomes" id="UP001500325"/>
    </source>
</evidence>
<dbReference type="EMBL" id="BAABIC010000007">
    <property type="protein sequence ID" value="GAA4687816.1"/>
    <property type="molecule type" value="Genomic_DNA"/>
</dbReference>
<evidence type="ECO:0000313" key="1">
    <source>
        <dbReference type="EMBL" id="GAA4687816.1"/>
    </source>
</evidence>
<sequence>MAVQGVRGVSEIPPAVRARAALSTVDYADLFTVPSQDGNASAEQWARAMFGSVPTPGEQLIWQVLLGLRLDPERGPDTVAGWRVTGRRDGWIRLATAGPLLSANLVVTTSEGHAALATFVRYEHRAGRLLWRPASAVHRALVPRVLRNAAARINARNAVARIDARADATGPDRA</sequence>
<proteinExistence type="predicted"/>
<keyword evidence="2" id="KW-1185">Reference proteome</keyword>
<dbReference type="Proteomes" id="UP001500325">
    <property type="component" value="Unassembled WGS sequence"/>
</dbReference>
<name>A0ABP8WE31_9PSEU</name>
<gene>
    <name evidence="1" type="ORF">GCM10023215_24500</name>
</gene>
<comment type="caution">
    <text evidence="1">The sequence shown here is derived from an EMBL/GenBank/DDBJ whole genome shotgun (WGS) entry which is preliminary data.</text>
</comment>
<reference evidence="2" key="1">
    <citation type="journal article" date="2019" name="Int. J. Syst. Evol. Microbiol.">
        <title>The Global Catalogue of Microorganisms (GCM) 10K type strain sequencing project: providing services to taxonomists for standard genome sequencing and annotation.</title>
        <authorList>
            <consortium name="The Broad Institute Genomics Platform"/>
            <consortium name="The Broad Institute Genome Sequencing Center for Infectious Disease"/>
            <person name="Wu L."/>
            <person name="Ma J."/>
        </authorList>
    </citation>
    <scope>NUCLEOTIDE SEQUENCE [LARGE SCALE GENOMIC DNA]</scope>
    <source>
        <strain evidence="2">JCM 18055</strain>
    </source>
</reference>
<dbReference type="RefSeq" id="WP_345380550.1">
    <property type="nucleotide sequence ID" value="NZ_BAABIC010000007.1"/>
</dbReference>